<evidence type="ECO:0000313" key="3">
    <source>
        <dbReference type="Proteomes" id="UP001187531"/>
    </source>
</evidence>
<dbReference type="AlphaFoldDB" id="A0AA88IDY1"/>
<organism evidence="2 3">
    <name type="scientific">Artemia franciscana</name>
    <name type="common">Brine shrimp</name>
    <name type="synonym">Artemia sanfranciscana</name>
    <dbReference type="NCBI Taxonomy" id="6661"/>
    <lineage>
        <taxon>Eukaryota</taxon>
        <taxon>Metazoa</taxon>
        <taxon>Ecdysozoa</taxon>
        <taxon>Arthropoda</taxon>
        <taxon>Crustacea</taxon>
        <taxon>Branchiopoda</taxon>
        <taxon>Anostraca</taxon>
        <taxon>Artemiidae</taxon>
        <taxon>Artemia</taxon>
    </lineage>
</organism>
<feature type="domain" description="PiggyBac transposable element-derived protein" evidence="1">
    <location>
        <begin position="23"/>
        <end position="92"/>
    </location>
</feature>
<dbReference type="InterPro" id="IPR029526">
    <property type="entry name" value="PGBD"/>
</dbReference>
<dbReference type="Proteomes" id="UP001187531">
    <property type="component" value="Unassembled WGS sequence"/>
</dbReference>
<dbReference type="PANTHER" id="PTHR47272">
    <property type="entry name" value="DDE_TNP_1_7 DOMAIN-CONTAINING PROTEIN"/>
    <property type="match status" value="1"/>
</dbReference>
<evidence type="ECO:0000313" key="2">
    <source>
        <dbReference type="EMBL" id="KAK2725484.1"/>
    </source>
</evidence>
<dbReference type="Pfam" id="PF13843">
    <property type="entry name" value="DDE_Tnp_1_7"/>
    <property type="match status" value="1"/>
</dbReference>
<accession>A0AA88IDY1</accession>
<sequence>MTTQAAQVGFEVFTRAGNCGSSYDIEICQSRETVEAGPFSLGGDVVMRLLRSLEPKLGHKIVFDNLFSTVDLVFHLKEIGYDCVGTIHQNRLSGCELMEEKELKRFRPEHVDWRVEKST</sequence>
<gene>
    <name evidence="2" type="ORF">QYM36_000093</name>
</gene>
<dbReference type="PANTHER" id="PTHR47272:SF1">
    <property type="entry name" value="PIGGYBAC TRANSPOSABLE ELEMENT-DERIVED PROTEIN 3-LIKE"/>
    <property type="match status" value="1"/>
</dbReference>
<evidence type="ECO:0000259" key="1">
    <source>
        <dbReference type="Pfam" id="PF13843"/>
    </source>
</evidence>
<reference evidence="2" key="1">
    <citation type="submission" date="2023-07" db="EMBL/GenBank/DDBJ databases">
        <title>Chromosome-level genome assembly of Artemia franciscana.</title>
        <authorList>
            <person name="Jo E."/>
        </authorList>
    </citation>
    <scope>NUCLEOTIDE SEQUENCE</scope>
    <source>
        <tissue evidence="2">Whole body</tissue>
    </source>
</reference>
<keyword evidence="3" id="KW-1185">Reference proteome</keyword>
<protein>
    <recommendedName>
        <fullName evidence="1">PiggyBac transposable element-derived protein domain-containing protein</fullName>
    </recommendedName>
</protein>
<dbReference type="EMBL" id="JAVRJZ010000002">
    <property type="protein sequence ID" value="KAK2725484.1"/>
    <property type="molecule type" value="Genomic_DNA"/>
</dbReference>
<comment type="caution">
    <text evidence="2">The sequence shown here is derived from an EMBL/GenBank/DDBJ whole genome shotgun (WGS) entry which is preliminary data.</text>
</comment>
<name>A0AA88IDY1_ARTSF</name>
<proteinExistence type="predicted"/>